<dbReference type="Proteomes" id="UP000218113">
    <property type="component" value="Unassembled WGS sequence"/>
</dbReference>
<name>A0A2A4SSL5_9DELT</name>
<dbReference type="InterPro" id="IPR037232">
    <property type="entry name" value="NADH_quin_OxRdtase_su_C/D-like"/>
</dbReference>
<proteinExistence type="inferred from homology"/>
<dbReference type="GO" id="GO:0008137">
    <property type="term" value="F:NADH dehydrogenase (ubiquinone) activity"/>
    <property type="evidence" value="ECO:0007669"/>
    <property type="project" value="InterPro"/>
</dbReference>
<dbReference type="PANTHER" id="PTHR10884">
    <property type="entry name" value="NADH DEHYDROGENASE UBIQUINONE IRON-SULFUR PROTEIN 3"/>
    <property type="match status" value="1"/>
</dbReference>
<evidence type="ECO:0000313" key="4">
    <source>
        <dbReference type="Proteomes" id="UP000218113"/>
    </source>
</evidence>
<comment type="similarity">
    <text evidence="1">Belongs to the complex I 30 kDa subunit family.</text>
</comment>
<accession>A0A2A4SSL5</accession>
<dbReference type="PANTHER" id="PTHR10884:SF14">
    <property type="entry name" value="NADH DEHYDROGENASE [UBIQUINONE] IRON-SULFUR PROTEIN 3, MITOCHONDRIAL"/>
    <property type="match status" value="1"/>
</dbReference>
<comment type="caution">
    <text evidence="3">The sequence shown here is derived from an EMBL/GenBank/DDBJ whole genome shotgun (WGS) entry which is preliminary data.</text>
</comment>
<organism evidence="3 4">
    <name type="scientific">SAR324 cluster bacterium</name>
    <dbReference type="NCBI Taxonomy" id="2024889"/>
    <lineage>
        <taxon>Bacteria</taxon>
        <taxon>Deltaproteobacteria</taxon>
        <taxon>SAR324 cluster</taxon>
    </lineage>
</organism>
<feature type="domain" description="NADH:ubiquinone oxidoreductase 30kDa subunit" evidence="2">
    <location>
        <begin position="36"/>
        <end position="120"/>
    </location>
</feature>
<evidence type="ECO:0000259" key="2">
    <source>
        <dbReference type="Pfam" id="PF00329"/>
    </source>
</evidence>
<dbReference type="Pfam" id="PF00329">
    <property type="entry name" value="Complex1_30kDa"/>
    <property type="match status" value="1"/>
</dbReference>
<sequence length="120" mass="14187">MSSTLLKFHQTKFIKNVKKLLPFIISSIQDYNTLNIVVKPEDLLFTMRFLNFHSGLQYKVLTSITGVDYPDRKKRFEVVYELLSVRYNHRIRVRTLVNESIPLNSIHLVFPAATWCEREI</sequence>
<dbReference type="SUPFAM" id="SSF143243">
    <property type="entry name" value="Nqo5-like"/>
    <property type="match status" value="1"/>
</dbReference>
<dbReference type="InterPro" id="IPR001268">
    <property type="entry name" value="NADH_UbQ_OxRdtase_30kDa_su"/>
</dbReference>
<dbReference type="AlphaFoldDB" id="A0A2A4SSL5"/>
<reference evidence="4" key="1">
    <citation type="submission" date="2017-08" db="EMBL/GenBank/DDBJ databases">
        <title>A dynamic microbial community with high functional redundancy inhabits the cold, oxic subseafloor aquifer.</title>
        <authorList>
            <person name="Tully B.J."/>
            <person name="Wheat C.G."/>
            <person name="Glazer B.T."/>
            <person name="Huber J.A."/>
        </authorList>
    </citation>
    <scope>NUCLEOTIDE SEQUENCE [LARGE SCALE GENOMIC DNA]</scope>
</reference>
<gene>
    <name evidence="3" type="ORF">COB67_11935</name>
</gene>
<evidence type="ECO:0000313" key="3">
    <source>
        <dbReference type="EMBL" id="PCI24061.1"/>
    </source>
</evidence>
<evidence type="ECO:0000256" key="1">
    <source>
        <dbReference type="ARBA" id="ARBA00007569"/>
    </source>
</evidence>
<dbReference type="EMBL" id="NVSR01000128">
    <property type="protein sequence ID" value="PCI24061.1"/>
    <property type="molecule type" value="Genomic_DNA"/>
</dbReference>
<protein>
    <recommendedName>
        <fullName evidence="2">NADH:ubiquinone oxidoreductase 30kDa subunit domain-containing protein</fullName>
    </recommendedName>
</protein>
<dbReference type="Gene3D" id="3.30.460.80">
    <property type="entry name" value="NADH:ubiquinone oxidoreductase, 30kDa subunit"/>
    <property type="match status" value="1"/>
</dbReference>